<evidence type="ECO:0000313" key="3">
    <source>
        <dbReference type="Proteomes" id="UP001597045"/>
    </source>
</evidence>
<dbReference type="EMBL" id="JBHTIS010000236">
    <property type="protein sequence ID" value="MFD1045213.1"/>
    <property type="molecule type" value="Genomic_DNA"/>
</dbReference>
<dbReference type="InterPro" id="IPR029068">
    <property type="entry name" value="Glyas_Bleomycin-R_OHBP_Dase"/>
</dbReference>
<accession>A0ABW3M3W4</accession>
<sequence length="129" mass="13581">MSGRVVHFEIPFSDGERARGFYREAFGWNVMVVPGMDYTIVASGPTGEDGAPGEPGFINGGMIDRSAGTASAPVVTVEVDDVDKALARIEALGGSVVVGRTAVGDMGYSAYYRDTEGNVMGLWESGPRD</sequence>
<name>A0ABW3M3W4_9PSEU</name>
<dbReference type="InterPro" id="IPR053863">
    <property type="entry name" value="Glyoxy/Ble-like_N"/>
</dbReference>
<dbReference type="PROSITE" id="PS51819">
    <property type="entry name" value="VOC"/>
    <property type="match status" value="1"/>
</dbReference>
<dbReference type="Pfam" id="PF22677">
    <property type="entry name" value="Ble-like_N"/>
    <property type="match status" value="1"/>
</dbReference>
<protein>
    <submittedName>
        <fullName evidence="2">VOC family protein</fullName>
    </submittedName>
</protein>
<comment type="caution">
    <text evidence="2">The sequence shown here is derived from an EMBL/GenBank/DDBJ whole genome shotgun (WGS) entry which is preliminary data.</text>
</comment>
<dbReference type="Proteomes" id="UP001597045">
    <property type="component" value="Unassembled WGS sequence"/>
</dbReference>
<dbReference type="InterPro" id="IPR037523">
    <property type="entry name" value="VOC_core"/>
</dbReference>
<dbReference type="InterPro" id="IPR052164">
    <property type="entry name" value="Anthracycline_SecMetBiosynth"/>
</dbReference>
<dbReference type="SUPFAM" id="SSF54593">
    <property type="entry name" value="Glyoxalase/Bleomycin resistance protein/Dihydroxybiphenyl dioxygenase"/>
    <property type="match status" value="1"/>
</dbReference>
<reference evidence="3" key="1">
    <citation type="journal article" date="2019" name="Int. J. Syst. Evol. Microbiol.">
        <title>The Global Catalogue of Microorganisms (GCM) 10K type strain sequencing project: providing services to taxonomists for standard genome sequencing and annotation.</title>
        <authorList>
            <consortium name="The Broad Institute Genomics Platform"/>
            <consortium name="The Broad Institute Genome Sequencing Center for Infectious Disease"/>
            <person name="Wu L."/>
            <person name="Ma J."/>
        </authorList>
    </citation>
    <scope>NUCLEOTIDE SEQUENCE [LARGE SCALE GENOMIC DNA]</scope>
    <source>
        <strain evidence="3">JCM 31486</strain>
    </source>
</reference>
<evidence type="ECO:0000259" key="1">
    <source>
        <dbReference type="PROSITE" id="PS51819"/>
    </source>
</evidence>
<dbReference type="PANTHER" id="PTHR33993:SF2">
    <property type="entry name" value="VOC DOMAIN-CONTAINING PROTEIN"/>
    <property type="match status" value="1"/>
</dbReference>
<evidence type="ECO:0000313" key="2">
    <source>
        <dbReference type="EMBL" id="MFD1045213.1"/>
    </source>
</evidence>
<gene>
    <name evidence="2" type="ORF">ACFQ1S_06215</name>
</gene>
<organism evidence="2 3">
    <name type="scientific">Kibdelosporangium lantanae</name>
    <dbReference type="NCBI Taxonomy" id="1497396"/>
    <lineage>
        <taxon>Bacteria</taxon>
        <taxon>Bacillati</taxon>
        <taxon>Actinomycetota</taxon>
        <taxon>Actinomycetes</taxon>
        <taxon>Pseudonocardiales</taxon>
        <taxon>Pseudonocardiaceae</taxon>
        <taxon>Kibdelosporangium</taxon>
    </lineage>
</organism>
<keyword evidence="3" id="KW-1185">Reference proteome</keyword>
<feature type="domain" description="VOC" evidence="1">
    <location>
        <begin position="4"/>
        <end position="125"/>
    </location>
</feature>
<dbReference type="PANTHER" id="PTHR33993">
    <property type="entry name" value="GLYOXALASE-RELATED"/>
    <property type="match status" value="1"/>
</dbReference>
<dbReference type="Gene3D" id="3.10.180.10">
    <property type="entry name" value="2,3-Dihydroxybiphenyl 1,2-Dioxygenase, domain 1"/>
    <property type="match status" value="1"/>
</dbReference>
<proteinExistence type="predicted"/>